<keyword evidence="6" id="KW-1185">Reference proteome</keyword>
<dbReference type="STRING" id="1120995.SAMN02745245_00149"/>
<evidence type="ECO:0000256" key="3">
    <source>
        <dbReference type="SAM" id="Phobius"/>
    </source>
</evidence>
<dbReference type="Proteomes" id="UP000184032">
    <property type="component" value="Unassembled WGS sequence"/>
</dbReference>
<dbReference type="EMBL" id="FQXI01000001">
    <property type="protein sequence ID" value="SHG95789.1"/>
    <property type="molecule type" value="Genomic_DNA"/>
</dbReference>
<dbReference type="PANTHER" id="PTHR31302">
    <property type="entry name" value="TRANSMEMBRANE PROTEIN WITH METALLOPHOSPHOESTERASE DOMAIN-RELATED"/>
    <property type="match status" value="1"/>
</dbReference>
<dbReference type="Gene3D" id="3.60.21.10">
    <property type="match status" value="1"/>
</dbReference>
<feature type="domain" description="Calcineurin-like phosphoesterase" evidence="4">
    <location>
        <begin position="39"/>
        <end position="191"/>
    </location>
</feature>
<keyword evidence="3" id="KW-0472">Membrane</keyword>
<evidence type="ECO:0000256" key="1">
    <source>
        <dbReference type="ARBA" id="ARBA00022723"/>
    </source>
</evidence>
<evidence type="ECO:0000259" key="4">
    <source>
        <dbReference type="Pfam" id="PF00149"/>
    </source>
</evidence>
<dbReference type="InterPro" id="IPR029052">
    <property type="entry name" value="Metallo-depent_PP-like"/>
</dbReference>
<gene>
    <name evidence="5" type="ORF">SAMN02745245_00149</name>
</gene>
<dbReference type="InterPro" id="IPR004843">
    <property type="entry name" value="Calcineurin-like_PHP"/>
</dbReference>
<dbReference type="SUPFAM" id="SSF56300">
    <property type="entry name" value="Metallo-dependent phosphatases"/>
    <property type="match status" value="1"/>
</dbReference>
<accession>A0A1M5P305</accession>
<dbReference type="InterPro" id="IPR051158">
    <property type="entry name" value="Metallophosphoesterase_sf"/>
</dbReference>
<protein>
    <recommendedName>
        <fullName evidence="4">Calcineurin-like phosphoesterase domain-containing protein</fullName>
    </recommendedName>
</protein>
<evidence type="ECO:0000313" key="5">
    <source>
        <dbReference type="EMBL" id="SHG95789.1"/>
    </source>
</evidence>
<evidence type="ECO:0000256" key="2">
    <source>
        <dbReference type="ARBA" id="ARBA00022801"/>
    </source>
</evidence>
<name>A0A1M5P305_9FIRM</name>
<keyword evidence="1" id="KW-0479">Metal-binding</keyword>
<feature type="transmembrane region" description="Helical" evidence="3">
    <location>
        <begin position="7"/>
        <end position="23"/>
    </location>
</feature>
<dbReference type="AlphaFoldDB" id="A0A1M5P305"/>
<dbReference type="GO" id="GO:0046872">
    <property type="term" value="F:metal ion binding"/>
    <property type="evidence" value="ECO:0007669"/>
    <property type="project" value="UniProtKB-KW"/>
</dbReference>
<keyword evidence="3" id="KW-0812">Transmembrane</keyword>
<dbReference type="Pfam" id="PF00149">
    <property type="entry name" value="Metallophos"/>
    <property type="match status" value="1"/>
</dbReference>
<dbReference type="GO" id="GO:0016020">
    <property type="term" value="C:membrane"/>
    <property type="evidence" value="ECO:0007669"/>
    <property type="project" value="GOC"/>
</dbReference>
<dbReference type="GO" id="GO:0008758">
    <property type="term" value="F:UDP-2,3-diacylglucosamine hydrolase activity"/>
    <property type="evidence" value="ECO:0007669"/>
    <property type="project" value="TreeGrafter"/>
</dbReference>
<reference evidence="6" key="1">
    <citation type="submission" date="2016-11" db="EMBL/GenBank/DDBJ databases">
        <authorList>
            <person name="Varghese N."/>
            <person name="Submissions S."/>
        </authorList>
    </citation>
    <scope>NUCLEOTIDE SEQUENCE [LARGE SCALE GENOMIC DNA]</scope>
    <source>
        <strain evidence="6">DSM 21120</strain>
    </source>
</reference>
<proteinExistence type="predicted"/>
<evidence type="ECO:0000313" key="6">
    <source>
        <dbReference type="Proteomes" id="UP000184032"/>
    </source>
</evidence>
<organism evidence="5 6">
    <name type="scientific">Anaerosphaera aminiphila DSM 21120</name>
    <dbReference type="NCBI Taxonomy" id="1120995"/>
    <lineage>
        <taxon>Bacteria</taxon>
        <taxon>Bacillati</taxon>
        <taxon>Bacillota</taxon>
        <taxon>Tissierellia</taxon>
        <taxon>Tissierellales</taxon>
        <taxon>Peptoniphilaceae</taxon>
        <taxon>Anaerosphaera</taxon>
    </lineage>
</organism>
<keyword evidence="3" id="KW-1133">Transmembrane helix</keyword>
<sequence>MKFNMKILFIILIIYMLFEIIYFKEDLITIKSKKINSNFKIIQISDFHDSKLINLKRLKKSIDKFNPDIIVLTGDLINRYTKKYENIENLLKSIEGYKVFFVEGNHEIDNPDKIIYKVLEENNIVNLSKSSVSLNIKSQKINLYGNSFGKHNVVNRKLNLEEYNILLSHNPNDFLKKQEGFDLVLSGHTHGGQVRIPYFGQIVDHGMKFFPKYSKGLYDVSNTKLYIDSGLGQSLPIRIFNRVSYTNITISAK</sequence>
<keyword evidence="2" id="KW-0378">Hydrolase</keyword>
<dbReference type="GO" id="GO:0009245">
    <property type="term" value="P:lipid A biosynthetic process"/>
    <property type="evidence" value="ECO:0007669"/>
    <property type="project" value="TreeGrafter"/>
</dbReference>
<dbReference type="PANTHER" id="PTHR31302:SF31">
    <property type="entry name" value="PHOSPHODIESTERASE YAEI"/>
    <property type="match status" value="1"/>
</dbReference>